<sequence>MTFWHIHLLNARHALTPVLSEIRQASRDAVARASDHADLPDFDLVIRAHQDRSADGAIQGQCPVPGIIEIALTPDRFDPAMFTRALVRQMAHLIRREGPGYGKSLGEVLVSEGLAGHFVLQVMGGPAEAIDTVRPAQGAMRQALNEWARRDCDHGRWFNGKGDLRKGTGSSLGHRLIAEHLAQNPGDSAAVLARAPAEPFRQILRRIAAAEGQAAEGQQDTGQADQGPADANPPSEG</sequence>
<keyword evidence="6" id="KW-1185">Reference proteome</keyword>
<name>A0A238VMU3_9RHOB</name>
<dbReference type="Pfam" id="PF10026">
    <property type="entry name" value="DUF2268"/>
    <property type="match status" value="1"/>
</dbReference>
<evidence type="ECO:0000259" key="2">
    <source>
        <dbReference type="Pfam" id="PF10026"/>
    </source>
</evidence>
<dbReference type="RefSeq" id="WP_089387109.1">
    <property type="nucleotide sequence ID" value="NZ_FZNM01000002.1"/>
</dbReference>
<protein>
    <submittedName>
        <fullName evidence="3">Predicted Zn-dependent protease</fullName>
    </submittedName>
</protein>
<dbReference type="EMBL" id="SIRL01000002">
    <property type="protein sequence ID" value="TBN52304.1"/>
    <property type="molecule type" value="Genomic_DNA"/>
</dbReference>
<dbReference type="OrthoDB" id="69012at2"/>
<dbReference type="GO" id="GO:0006508">
    <property type="term" value="P:proteolysis"/>
    <property type="evidence" value="ECO:0007669"/>
    <property type="project" value="UniProtKB-KW"/>
</dbReference>
<dbReference type="AlphaFoldDB" id="A0A238VMU3"/>
<reference evidence="5" key="1">
    <citation type="submission" date="2017-06" db="EMBL/GenBank/DDBJ databases">
        <authorList>
            <person name="Varghese N."/>
            <person name="Submissions S."/>
        </authorList>
    </citation>
    <scope>NUCLEOTIDE SEQUENCE [LARGE SCALE GENOMIC DNA]</scope>
    <source>
        <strain evidence="5">DSM 26170</strain>
    </source>
</reference>
<gene>
    <name evidence="4" type="ORF">EYF88_05320</name>
    <name evidence="3" type="ORF">SAMN06265378_102441</name>
</gene>
<dbReference type="InterPro" id="IPR018728">
    <property type="entry name" value="DUF2268"/>
</dbReference>
<evidence type="ECO:0000313" key="6">
    <source>
        <dbReference type="Proteomes" id="UP000292859"/>
    </source>
</evidence>
<feature type="region of interest" description="Disordered" evidence="1">
    <location>
        <begin position="208"/>
        <end position="237"/>
    </location>
</feature>
<dbReference type="GO" id="GO:0008233">
    <property type="term" value="F:peptidase activity"/>
    <property type="evidence" value="ECO:0007669"/>
    <property type="project" value="UniProtKB-KW"/>
</dbReference>
<dbReference type="EMBL" id="FZNM01000002">
    <property type="protein sequence ID" value="SNR35467.1"/>
    <property type="molecule type" value="Genomic_DNA"/>
</dbReference>
<reference evidence="3" key="2">
    <citation type="submission" date="2017-06" db="EMBL/GenBank/DDBJ databases">
        <authorList>
            <person name="Kim H.J."/>
            <person name="Triplett B.A."/>
        </authorList>
    </citation>
    <scope>NUCLEOTIDE SEQUENCE [LARGE SCALE GENOMIC DNA]</scope>
    <source>
        <strain evidence="3">DSM 26170</strain>
    </source>
</reference>
<evidence type="ECO:0000313" key="4">
    <source>
        <dbReference type="EMBL" id="TBN52304.1"/>
    </source>
</evidence>
<proteinExistence type="predicted"/>
<feature type="domain" description="DUF2268" evidence="2">
    <location>
        <begin position="29"/>
        <end position="198"/>
    </location>
</feature>
<dbReference type="Proteomes" id="UP000292859">
    <property type="component" value="Unassembled WGS sequence"/>
</dbReference>
<evidence type="ECO:0000313" key="5">
    <source>
        <dbReference type="Proteomes" id="UP000198409"/>
    </source>
</evidence>
<keyword evidence="3" id="KW-0645">Protease</keyword>
<evidence type="ECO:0000313" key="3">
    <source>
        <dbReference type="EMBL" id="SNR35467.1"/>
    </source>
</evidence>
<dbReference type="Proteomes" id="UP000198409">
    <property type="component" value="Unassembled WGS sequence"/>
</dbReference>
<keyword evidence="3" id="KW-0378">Hydrolase</keyword>
<organism evidence="3 5">
    <name type="scientific">Paracoccus sediminis</name>
    <dbReference type="NCBI Taxonomy" id="1214787"/>
    <lineage>
        <taxon>Bacteria</taxon>
        <taxon>Pseudomonadati</taxon>
        <taxon>Pseudomonadota</taxon>
        <taxon>Alphaproteobacteria</taxon>
        <taxon>Rhodobacterales</taxon>
        <taxon>Paracoccaceae</taxon>
        <taxon>Paracoccus</taxon>
    </lineage>
</organism>
<accession>A0A238VMU3</accession>
<reference evidence="4 6" key="3">
    <citation type="submission" date="2019-02" db="EMBL/GenBank/DDBJ databases">
        <authorList>
            <person name="Zhang G."/>
        </authorList>
    </citation>
    <scope>NUCLEOTIDE SEQUENCE [LARGE SCALE GENOMIC DNA]</scope>
    <source>
        <strain evidence="4 6">CMB17</strain>
    </source>
</reference>
<feature type="compositionally biased region" description="Low complexity" evidence="1">
    <location>
        <begin position="209"/>
        <end position="230"/>
    </location>
</feature>
<evidence type="ECO:0000256" key="1">
    <source>
        <dbReference type="SAM" id="MobiDB-lite"/>
    </source>
</evidence>